<dbReference type="AlphaFoldDB" id="A0A9P3HJ06"/>
<comment type="caution">
    <text evidence="3">The sequence shown here is derived from an EMBL/GenBank/DDBJ whole genome shotgun (WGS) entry which is preliminary data.</text>
</comment>
<sequence>MLNERLAALEDSSQRLAAVDFSTPRLYSALLLENQAVPVRNAKPFERNLFAVNGNETIRNVRTREGADEFEATMELATTLNEICQSREIQGKLSHVTAAHEDVLQSISDLQAKLSELESASGATGDSQENNSNQEGDEIGADITREEGEIFALEQILNEKRQTLRTMEQELNSLTDIADTEHMDQDASSAMEVDSEMEAEIASSKAEIEEMEAMLEEQRQREVEQAARLEQLQREYEELEANQLERKESTTEQESDPHFEEFLQLWEKVENAQGDADIEPVGVREAHQKIELLLEDLEKTQRHIVQLDVIQQISINLIANCADSTLEFDPPRTPGAILAARSLRAIYQAGGSVPLPTLKDLIAKEAVDMGVDRSRGIQTVYSLIAAQLIQLDRTANPNMAYFG</sequence>
<evidence type="ECO:0000313" key="3">
    <source>
        <dbReference type="EMBL" id="GJJ77177.1"/>
    </source>
</evidence>
<gene>
    <name evidence="3" type="ORF">EMPS_09536</name>
</gene>
<evidence type="ECO:0000256" key="2">
    <source>
        <dbReference type="SAM" id="MobiDB-lite"/>
    </source>
</evidence>
<reference evidence="3" key="1">
    <citation type="submission" date="2021-11" db="EMBL/GenBank/DDBJ databases">
        <authorList>
            <person name="Herlambang A."/>
            <person name="Guo Y."/>
            <person name="Takashima Y."/>
            <person name="Nishizawa T."/>
        </authorList>
    </citation>
    <scope>NUCLEOTIDE SEQUENCE</scope>
    <source>
        <strain evidence="3">E1425</strain>
    </source>
</reference>
<feature type="coiled-coil region" evidence="1">
    <location>
        <begin position="150"/>
        <end position="254"/>
    </location>
</feature>
<keyword evidence="4" id="KW-1185">Reference proteome</keyword>
<accession>A0A9P3HJ06</accession>
<evidence type="ECO:0000256" key="1">
    <source>
        <dbReference type="SAM" id="Coils"/>
    </source>
</evidence>
<dbReference type="Proteomes" id="UP000827284">
    <property type="component" value="Unassembled WGS sequence"/>
</dbReference>
<keyword evidence="1" id="KW-0175">Coiled coil</keyword>
<dbReference type="OrthoDB" id="2383523at2759"/>
<organism evidence="3 4">
    <name type="scientific">Entomortierella parvispora</name>
    <dbReference type="NCBI Taxonomy" id="205924"/>
    <lineage>
        <taxon>Eukaryota</taxon>
        <taxon>Fungi</taxon>
        <taxon>Fungi incertae sedis</taxon>
        <taxon>Mucoromycota</taxon>
        <taxon>Mortierellomycotina</taxon>
        <taxon>Mortierellomycetes</taxon>
        <taxon>Mortierellales</taxon>
        <taxon>Mortierellaceae</taxon>
        <taxon>Entomortierella</taxon>
    </lineage>
</organism>
<protein>
    <submittedName>
        <fullName evidence="3">Uncharacterized protein</fullName>
    </submittedName>
</protein>
<name>A0A9P3HJ06_9FUNG</name>
<evidence type="ECO:0000313" key="4">
    <source>
        <dbReference type="Proteomes" id="UP000827284"/>
    </source>
</evidence>
<feature type="compositionally biased region" description="Polar residues" evidence="2">
    <location>
        <begin position="121"/>
        <end position="134"/>
    </location>
</feature>
<feature type="region of interest" description="Disordered" evidence="2">
    <location>
        <begin position="117"/>
        <end position="136"/>
    </location>
</feature>
<dbReference type="EMBL" id="BQFW01000013">
    <property type="protein sequence ID" value="GJJ77177.1"/>
    <property type="molecule type" value="Genomic_DNA"/>
</dbReference>
<reference evidence="3" key="2">
    <citation type="journal article" date="2022" name="Microbiol. Resour. Announc.">
        <title>Whole-Genome Sequence of Entomortierella parvispora E1425, a Mucoromycotan Fungus Associated with Burkholderiaceae-Related Endosymbiotic Bacteria.</title>
        <authorList>
            <person name="Herlambang A."/>
            <person name="Guo Y."/>
            <person name="Takashima Y."/>
            <person name="Narisawa K."/>
            <person name="Ohta H."/>
            <person name="Nishizawa T."/>
        </authorList>
    </citation>
    <scope>NUCLEOTIDE SEQUENCE</scope>
    <source>
        <strain evidence="3">E1425</strain>
    </source>
</reference>
<proteinExistence type="predicted"/>